<evidence type="ECO:0000313" key="3">
    <source>
        <dbReference type="Proteomes" id="UP001497444"/>
    </source>
</evidence>
<proteinExistence type="predicted"/>
<protein>
    <submittedName>
        <fullName evidence="2">Uncharacterized protein</fullName>
    </submittedName>
</protein>
<organism evidence="2 3">
    <name type="scientific">Sphagnum jensenii</name>
    <dbReference type="NCBI Taxonomy" id="128206"/>
    <lineage>
        <taxon>Eukaryota</taxon>
        <taxon>Viridiplantae</taxon>
        <taxon>Streptophyta</taxon>
        <taxon>Embryophyta</taxon>
        <taxon>Bryophyta</taxon>
        <taxon>Sphagnophytina</taxon>
        <taxon>Sphagnopsida</taxon>
        <taxon>Sphagnales</taxon>
        <taxon>Sphagnaceae</taxon>
        <taxon>Sphagnum</taxon>
    </lineage>
</organism>
<feature type="compositionally biased region" description="Polar residues" evidence="1">
    <location>
        <begin position="249"/>
        <end position="264"/>
    </location>
</feature>
<keyword evidence="3" id="KW-1185">Reference proteome</keyword>
<dbReference type="Proteomes" id="UP001497444">
    <property type="component" value="Chromosome 17"/>
</dbReference>
<dbReference type="EMBL" id="OZ020112">
    <property type="protein sequence ID" value="CAK9264921.1"/>
    <property type="molecule type" value="Genomic_DNA"/>
</dbReference>
<reference evidence="2" key="1">
    <citation type="submission" date="2024-02" db="EMBL/GenBank/DDBJ databases">
        <authorList>
            <consortium name="ELIXIR-Norway"/>
            <consortium name="Elixir Norway"/>
        </authorList>
    </citation>
    <scope>NUCLEOTIDE SEQUENCE</scope>
</reference>
<evidence type="ECO:0000313" key="2">
    <source>
        <dbReference type="EMBL" id="CAK9264921.1"/>
    </source>
</evidence>
<sequence length="264" mass="30041">MMSGGKRGQLHSEVPPSYFTSIDIQVPQNKEPLRARVWPVLIRERNSRKETLVHSKNQARPSLPLHIRLTGSAEAEWIPSSVWEDLIQRLEVELEEKALRYKLSISDRPQLEWAWQEVVGRGGLECTILAHIDTGSNALSIQNKRQLHWKVLDPTQGMNNEAKFATPAHNLLMKAVPENLTRLGNQNRSENVQASPQAARKKKFIKLDIKTFFPPPSPPRSDYSAPLHAEQEEPKEEHEQPMADDERTTGSIDQPAARNQLSYD</sequence>
<feature type="region of interest" description="Disordered" evidence="1">
    <location>
        <begin position="210"/>
        <end position="264"/>
    </location>
</feature>
<feature type="compositionally biased region" description="Basic and acidic residues" evidence="1">
    <location>
        <begin position="229"/>
        <end position="248"/>
    </location>
</feature>
<accession>A0ABP0WDI7</accession>
<gene>
    <name evidence="2" type="ORF">CSSPJE1EN1_LOCUS10399</name>
</gene>
<name>A0ABP0WDI7_9BRYO</name>
<evidence type="ECO:0000256" key="1">
    <source>
        <dbReference type="SAM" id="MobiDB-lite"/>
    </source>
</evidence>